<evidence type="ECO:0000256" key="3">
    <source>
        <dbReference type="ARBA" id="ARBA00022679"/>
    </source>
</evidence>
<dbReference type="AlphaFoldDB" id="A0A445LW83"/>
<dbReference type="EMBL" id="QZWG01000002">
    <property type="protein sequence ID" value="RZC27446.1"/>
    <property type="molecule type" value="Genomic_DNA"/>
</dbReference>
<keyword evidence="4 8" id="KW-0812">Transmembrane</keyword>
<evidence type="ECO:0000256" key="7">
    <source>
        <dbReference type="ARBA" id="ARBA00023316"/>
    </source>
</evidence>
<sequence length="210" mass="23895">MDEEKGQEIAIVQFPQNFVNLRKNDLYRNAISAIVEMSSSFIPFTYVILGESSSALIEGLVFGGRIQGWWNSLRMWLYIRTSSYLFALIDIVLKFFGRSYSSFAVTSKIIEDDVSQRYKNEVMEFETSSPLLNLFCLLATLKELVLSKVALTTGEKMVLQVLLCGFLVLINFPIYQGLFLRKNKGRLPSSYTIKSTTLALSACIFFKELN</sequence>
<feature type="transmembrane region" description="Helical" evidence="8">
    <location>
        <begin position="157"/>
        <end position="180"/>
    </location>
</feature>
<comment type="subcellular location">
    <subcellularLocation>
        <location evidence="1">Endomembrane system</location>
    </subcellularLocation>
</comment>
<evidence type="ECO:0000256" key="4">
    <source>
        <dbReference type="ARBA" id="ARBA00022692"/>
    </source>
</evidence>
<evidence type="ECO:0000256" key="1">
    <source>
        <dbReference type="ARBA" id="ARBA00004308"/>
    </source>
</evidence>
<dbReference type="GO" id="GO:0016760">
    <property type="term" value="F:cellulose synthase (UDP-forming) activity"/>
    <property type="evidence" value="ECO:0007669"/>
    <property type="project" value="InterPro"/>
</dbReference>
<evidence type="ECO:0000313" key="10">
    <source>
        <dbReference type="Proteomes" id="UP000289340"/>
    </source>
</evidence>
<keyword evidence="5 8" id="KW-1133">Transmembrane helix</keyword>
<evidence type="ECO:0000256" key="2">
    <source>
        <dbReference type="ARBA" id="ARBA00022676"/>
    </source>
</evidence>
<keyword evidence="6 8" id="KW-0472">Membrane</keyword>
<evidence type="ECO:0000313" key="9">
    <source>
        <dbReference type="EMBL" id="RZC27446.1"/>
    </source>
</evidence>
<dbReference type="GO" id="GO:0071555">
    <property type="term" value="P:cell wall organization"/>
    <property type="evidence" value="ECO:0007669"/>
    <property type="project" value="UniProtKB-KW"/>
</dbReference>
<gene>
    <name evidence="9" type="ORF">D0Y65_005517</name>
</gene>
<dbReference type="GO" id="GO:0016020">
    <property type="term" value="C:membrane"/>
    <property type="evidence" value="ECO:0007669"/>
    <property type="project" value="InterPro"/>
</dbReference>
<keyword evidence="2" id="KW-0328">Glycosyltransferase</keyword>
<evidence type="ECO:0000256" key="6">
    <source>
        <dbReference type="ARBA" id="ARBA00023136"/>
    </source>
</evidence>
<name>A0A445LW83_GLYSO</name>
<dbReference type="Pfam" id="PF03552">
    <property type="entry name" value="Cellulose_synt"/>
    <property type="match status" value="1"/>
</dbReference>
<dbReference type="Proteomes" id="UP000289340">
    <property type="component" value="Chromosome 2"/>
</dbReference>
<dbReference type="GO" id="GO:0012505">
    <property type="term" value="C:endomembrane system"/>
    <property type="evidence" value="ECO:0007669"/>
    <property type="project" value="UniProtKB-SubCell"/>
</dbReference>
<accession>A0A445LW83</accession>
<keyword evidence="3" id="KW-0808">Transferase</keyword>
<keyword evidence="7" id="KW-0961">Cell wall biogenesis/degradation</keyword>
<feature type="transmembrane region" description="Helical" evidence="8">
    <location>
        <begin position="75"/>
        <end position="93"/>
    </location>
</feature>
<dbReference type="GO" id="GO:0030244">
    <property type="term" value="P:cellulose biosynthetic process"/>
    <property type="evidence" value="ECO:0007669"/>
    <property type="project" value="InterPro"/>
</dbReference>
<dbReference type="PANTHER" id="PTHR13301">
    <property type="entry name" value="X-BOX TRANSCRIPTION FACTOR-RELATED"/>
    <property type="match status" value="1"/>
</dbReference>
<proteinExistence type="predicted"/>
<comment type="caution">
    <text evidence="9">The sequence shown here is derived from an EMBL/GenBank/DDBJ whole genome shotgun (WGS) entry which is preliminary data.</text>
</comment>
<organism evidence="9 10">
    <name type="scientific">Glycine soja</name>
    <name type="common">Wild soybean</name>
    <dbReference type="NCBI Taxonomy" id="3848"/>
    <lineage>
        <taxon>Eukaryota</taxon>
        <taxon>Viridiplantae</taxon>
        <taxon>Streptophyta</taxon>
        <taxon>Embryophyta</taxon>
        <taxon>Tracheophyta</taxon>
        <taxon>Spermatophyta</taxon>
        <taxon>Magnoliopsida</taxon>
        <taxon>eudicotyledons</taxon>
        <taxon>Gunneridae</taxon>
        <taxon>Pentapetalae</taxon>
        <taxon>rosids</taxon>
        <taxon>fabids</taxon>
        <taxon>Fabales</taxon>
        <taxon>Fabaceae</taxon>
        <taxon>Papilionoideae</taxon>
        <taxon>50 kb inversion clade</taxon>
        <taxon>NPAAA clade</taxon>
        <taxon>indigoferoid/millettioid clade</taxon>
        <taxon>Phaseoleae</taxon>
        <taxon>Glycine</taxon>
        <taxon>Glycine subgen. Soja</taxon>
    </lineage>
</organism>
<reference evidence="9 10" key="1">
    <citation type="submission" date="2018-09" db="EMBL/GenBank/DDBJ databases">
        <title>A high-quality reference genome of wild soybean provides a powerful tool to mine soybean genomes.</title>
        <authorList>
            <person name="Xie M."/>
            <person name="Chung C.Y.L."/>
            <person name="Li M.-W."/>
            <person name="Wong F.-L."/>
            <person name="Chan T.-F."/>
            <person name="Lam H.-M."/>
        </authorList>
    </citation>
    <scope>NUCLEOTIDE SEQUENCE [LARGE SCALE GENOMIC DNA]</scope>
    <source>
        <strain evidence="10">cv. W05</strain>
        <tissue evidence="9">Hypocotyl of etiolated seedlings</tissue>
    </source>
</reference>
<evidence type="ECO:0000256" key="8">
    <source>
        <dbReference type="SAM" id="Phobius"/>
    </source>
</evidence>
<protein>
    <submittedName>
        <fullName evidence="9">Cellulose synthase-like protein E1</fullName>
    </submittedName>
</protein>
<evidence type="ECO:0000256" key="5">
    <source>
        <dbReference type="ARBA" id="ARBA00022989"/>
    </source>
</evidence>
<dbReference type="InterPro" id="IPR005150">
    <property type="entry name" value="Cellulose_synth"/>
</dbReference>
<keyword evidence="10" id="KW-1185">Reference proteome</keyword>